<keyword evidence="4" id="KW-1133">Transmembrane helix</keyword>
<dbReference type="STRING" id="278856.A0A212FDZ3"/>
<evidence type="ECO:0000256" key="4">
    <source>
        <dbReference type="ARBA" id="ARBA00022989"/>
    </source>
</evidence>
<dbReference type="InterPro" id="IPR043216">
    <property type="entry name" value="PAP-like"/>
</dbReference>
<dbReference type="PANTHER" id="PTHR10165">
    <property type="entry name" value="LIPID PHOSPHATE PHOSPHATASE"/>
    <property type="match status" value="1"/>
</dbReference>
<dbReference type="KEGG" id="dpl:KGM_204645"/>
<dbReference type="SMART" id="SM00014">
    <property type="entry name" value="acidPPc"/>
    <property type="match status" value="1"/>
</dbReference>
<evidence type="ECO:0000256" key="3">
    <source>
        <dbReference type="ARBA" id="ARBA00022692"/>
    </source>
</evidence>
<dbReference type="AlphaFoldDB" id="A0A212FDZ3"/>
<dbReference type="GO" id="GO:0008195">
    <property type="term" value="F:phosphatidate phosphatase activity"/>
    <property type="evidence" value="ECO:0007669"/>
    <property type="project" value="TreeGrafter"/>
</dbReference>
<evidence type="ECO:0000313" key="6">
    <source>
        <dbReference type="EMBL" id="OWR51976.1"/>
    </source>
</evidence>
<reference evidence="6 7" key="1">
    <citation type="journal article" date="2011" name="Cell">
        <title>The monarch butterfly genome yields insights into long-distance migration.</title>
        <authorList>
            <person name="Zhan S."/>
            <person name="Merlin C."/>
            <person name="Boore J.L."/>
            <person name="Reppert S.M."/>
        </authorList>
    </citation>
    <scope>NUCLEOTIDE SEQUENCE [LARGE SCALE GENOMIC DNA]</scope>
    <source>
        <strain evidence="6">F-2</strain>
    </source>
</reference>
<gene>
    <name evidence="6" type="ORF">KGM_204645</name>
</gene>
<comment type="subcellular location">
    <subcellularLocation>
        <location evidence="1">Membrane</location>
        <topology evidence="1">Multi-pass membrane protein</topology>
    </subcellularLocation>
</comment>
<dbReference type="InterPro" id="IPR036938">
    <property type="entry name" value="PAP2/HPO_sf"/>
</dbReference>
<evidence type="ECO:0000256" key="2">
    <source>
        <dbReference type="ARBA" id="ARBA00008816"/>
    </source>
</evidence>
<dbReference type="PANTHER" id="PTHR10165:SF103">
    <property type="entry name" value="PHOSPHOLIPID PHOSPHATASE HOMOLOG 1.2 HOMOLOG"/>
    <property type="match status" value="1"/>
</dbReference>
<proteinExistence type="inferred from homology"/>
<evidence type="ECO:0000256" key="5">
    <source>
        <dbReference type="ARBA" id="ARBA00023136"/>
    </source>
</evidence>
<comment type="caution">
    <text evidence="6">The sequence shown here is derived from an EMBL/GenBank/DDBJ whole genome shotgun (WGS) entry which is preliminary data.</text>
</comment>
<organism evidence="6 7">
    <name type="scientific">Danaus plexippus plexippus</name>
    <dbReference type="NCBI Taxonomy" id="278856"/>
    <lineage>
        <taxon>Eukaryota</taxon>
        <taxon>Metazoa</taxon>
        <taxon>Ecdysozoa</taxon>
        <taxon>Arthropoda</taxon>
        <taxon>Hexapoda</taxon>
        <taxon>Insecta</taxon>
        <taxon>Pterygota</taxon>
        <taxon>Neoptera</taxon>
        <taxon>Endopterygota</taxon>
        <taxon>Lepidoptera</taxon>
        <taxon>Glossata</taxon>
        <taxon>Ditrysia</taxon>
        <taxon>Papilionoidea</taxon>
        <taxon>Nymphalidae</taxon>
        <taxon>Danainae</taxon>
        <taxon>Danaini</taxon>
        <taxon>Danaina</taxon>
        <taxon>Danaus</taxon>
        <taxon>Danaus</taxon>
    </lineage>
</organism>
<dbReference type="InterPro" id="IPR000326">
    <property type="entry name" value="PAP2/HPO"/>
</dbReference>
<evidence type="ECO:0000256" key="1">
    <source>
        <dbReference type="ARBA" id="ARBA00004141"/>
    </source>
</evidence>
<dbReference type="GO" id="GO:0046839">
    <property type="term" value="P:phospholipid dephosphorylation"/>
    <property type="evidence" value="ECO:0007669"/>
    <property type="project" value="TreeGrafter"/>
</dbReference>
<accession>A0A212FDZ3</accession>
<dbReference type="EMBL" id="AGBW02008985">
    <property type="protein sequence ID" value="OWR51976.1"/>
    <property type="molecule type" value="Genomic_DNA"/>
</dbReference>
<dbReference type="Pfam" id="PF01569">
    <property type="entry name" value="PAP2"/>
    <property type="match status" value="1"/>
</dbReference>
<name>A0A212FDZ3_DANPL</name>
<dbReference type="Proteomes" id="UP000007151">
    <property type="component" value="Unassembled WGS sequence"/>
</dbReference>
<keyword evidence="5" id="KW-0472">Membrane</keyword>
<comment type="similarity">
    <text evidence="2">Belongs to the PA-phosphatase related phosphoesterase family.</text>
</comment>
<sequence length="260" mass="30151">MLNKFKYFWGKTNRWHRVFLIFLIIELRILPGGKYGFKCNDPALSHTFTGDTVSWKLLLLITLTLPLIVMFIVEKTQENSESAKQQALYWYKEYLFGFLLNLTSVQFIKFLVGSPRPHFFDTCRPVEAETCTESQYIYSYQCTNPAWINQSDTSFPSGHSSLAFHSALFIVYYLYQRKTLCKNTLVTQSLCVLLSGYCAVSRLSDHRHHWWDVVAGFVIAIVVLIYTIFHLCGNFKCVMSNKKQTLERNEHSECTIEGAT</sequence>
<protein>
    <submittedName>
        <fullName evidence="6">Lipid phosphate phosphohydrolase 1</fullName>
    </submittedName>
</protein>
<evidence type="ECO:0000313" key="7">
    <source>
        <dbReference type="Proteomes" id="UP000007151"/>
    </source>
</evidence>
<dbReference type="eggNOG" id="KOG3030">
    <property type="taxonomic scope" value="Eukaryota"/>
</dbReference>
<dbReference type="GO" id="GO:0005886">
    <property type="term" value="C:plasma membrane"/>
    <property type="evidence" value="ECO:0007669"/>
    <property type="project" value="TreeGrafter"/>
</dbReference>
<dbReference type="Gene3D" id="1.20.144.10">
    <property type="entry name" value="Phosphatidic acid phosphatase type 2/haloperoxidase"/>
    <property type="match status" value="1"/>
</dbReference>
<keyword evidence="7" id="KW-1185">Reference proteome</keyword>
<dbReference type="GO" id="GO:0007165">
    <property type="term" value="P:signal transduction"/>
    <property type="evidence" value="ECO:0007669"/>
    <property type="project" value="TreeGrafter"/>
</dbReference>
<dbReference type="GO" id="GO:0006644">
    <property type="term" value="P:phospholipid metabolic process"/>
    <property type="evidence" value="ECO:0007669"/>
    <property type="project" value="InterPro"/>
</dbReference>
<dbReference type="OrthoDB" id="8907274at2759"/>
<keyword evidence="3" id="KW-0812">Transmembrane</keyword>
<dbReference type="SUPFAM" id="SSF48317">
    <property type="entry name" value="Acid phosphatase/Vanadium-dependent haloperoxidase"/>
    <property type="match status" value="1"/>
</dbReference>